<evidence type="ECO:0000256" key="1">
    <source>
        <dbReference type="SAM" id="MobiDB-lite"/>
    </source>
</evidence>
<proteinExistence type="predicted"/>
<feature type="compositionally biased region" description="Acidic residues" evidence="1">
    <location>
        <begin position="16"/>
        <end position="25"/>
    </location>
</feature>
<gene>
    <name evidence="2" type="ORF">A3A71_02025</name>
</gene>
<protein>
    <submittedName>
        <fullName evidence="2">Uncharacterized protein</fullName>
    </submittedName>
</protein>
<dbReference type="Proteomes" id="UP000177481">
    <property type="component" value="Unassembled WGS sequence"/>
</dbReference>
<accession>A0A1F5EBS8</accession>
<sequence>MLPFEPEAAAAAAAEAAEELDELEPEPPALDALDPAEPEAAADPPAAAEAAADEELELEELEARTAGLISSTAASVAKEIINTFIFILSINFPHLLLKPIRLLVQEGM</sequence>
<comment type="caution">
    <text evidence="2">The sequence shown here is derived from an EMBL/GenBank/DDBJ whole genome shotgun (WGS) entry which is preliminary data.</text>
</comment>
<evidence type="ECO:0000313" key="2">
    <source>
        <dbReference type="EMBL" id="OGD64801.1"/>
    </source>
</evidence>
<name>A0A1F5EBS8_9BACT</name>
<dbReference type="EMBL" id="MEZX01000002">
    <property type="protein sequence ID" value="OGD64801.1"/>
    <property type="molecule type" value="Genomic_DNA"/>
</dbReference>
<feature type="region of interest" description="Disordered" evidence="1">
    <location>
        <begin position="11"/>
        <end position="53"/>
    </location>
</feature>
<feature type="compositionally biased region" description="Low complexity" evidence="1">
    <location>
        <begin position="29"/>
        <end position="50"/>
    </location>
</feature>
<evidence type="ECO:0000313" key="3">
    <source>
        <dbReference type="Proteomes" id="UP000177481"/>
    </source>
</evidence>
<dbReference type="AlphaFoldDB" id="A0A1F5EBS8"/>
<organism evidence="2 3">
    <name type="scientific">Candidatus Berkelbacteria bacterium RIFCSPLOWO2_01_FULL_50_28</name>
    <dbReference type="NCBI Taxonomy" id="1797471"/>
    <lineage>
        <taxon>Bacteria</taxon>
        <taxon>Candidatus Berkelbacteria</taxon>
    </lineage>
</organism>
<reference evidence="2 3" key="1">
    <citation type="journal article" date="2016" name="Nat. Commun.">
        <title>Thousands of microbial genomes shed light on interconnected biogeochemical processes in an aquifer system.</title>
        <authorList>
            <person name="Anantharaman K."/>
            <person name="Brown C.T."/>
            <person name="Hug L.A."/>
            <person name="Sharon I."/>
            <person name="Castelle C.J."/>
            <person name="Probst A.J."/>
            <person name="Thomas B.C."/>
            <person name="Singh A."/>
            <person name="Wilkins M.J."/>
            <person name="Karaoz U."/>
            <person name="Brodie E.L."/>
            <person name="Williams K.H."/>
            <person name="Hubbard S.S."/>
            <person name="Banfield J.F."/>
        </authorList>
    </citation>
    <scope>NUCLEOTIDE SEQUENCE [LARGE SCALE GENOMIC DNA]</scope>
</reference>